<sequence>MNWDTTNNNFSWDTTKNVFDDLLIVFSGKDIGVLGVDASGKSTLCKLITEKILDGQVATTNTRDFFRKINIKFQKSENNQTIRIRKIIDVGGHRGLYKEKRKTFESVGCFIYVLRSDLILPEKQIVRKVSTVVLKEEIERHKNAVKQDFYNFTGWKKNNKKLIIVGNYFGHSPDGEKVIIPYDGVSVTPNFMDNNYHNNYLREFRKILTKETETIIDSLSLKVNWVVGSLTSRPLANKLVLDIFRCLVEE</sequence>
<dbReference type="Gene3D" id="3.40.50.300">
    <property type="entry name" value="P-loop containing nucleotide triphosphate hydrolases"/>
    <property type="match status" value="1"/>
</dbReference>
<gene>
    <name evidence="1" type="ORF">F6J89_22495</name>
</gene>
<proteinExistence type="predicted"/>
<dbReference type="EMBL" id="JAAHFQ010000528">
    <property type="protein sequence ID" value="NER30316.1"/>
    <property type="molecule type" value="Genomic_DNA"/>
</dbReference>
<dbReference type="AlphaFoldDB" id="A0A6B3N9N8"/>
<name>A0A6B3N9N8_9CYAN</name>
<reference evidence="1" key="1">
    <citation type="submission" date="2019-11" db="EMBL/GenBank/DDBJ databases">
        <title>Genomic insights into an expanded diversity of filamentous marine cyanobacteria reveals the extraordinary biosynthetic potential of Moorea and Okeania.</title>
        <authorList>
            <person name="Ferreira Leao T."/>
            <person name="Wang M."/>
            <person name="Moss N."/>
            <person name="Da Silva R."/>
            <person name="Sanders J."/>
            <person name="Nurk S."/>
            <person name="Gurevich A."/>
            <person name="Humphrey G."/>
            <person name="Reher R."/>
            <person name="Zhu Q."/>
            <person name="Belda-Ferre P."/>
            <person name="Glukhov E."/>
            <person name="Rex R."/>
            <person name="Dorrestein P.C."/>
            <person name="Knight R."/>
            <person name="Pevzner P."/>
            <person name="Gerwick W.H."/>
            <person name="Gerwick L."/>
        </authorList>
    </citation>
    <scope>NUCLEOTIDE SEQUENCE</scope>
    <source>
        <strain evidence="1">SIO1C4</strain>
    </source>
</reference>
<protein>
    <submittedName>
        <fullName evidence="1">Uncharacterized protein</fullName>
    </submittedName>
</protein>
<organism evidence="1">
    <name type="scientific">Symploca sp. SIO1C4</name>
    <dbReference type="NCBI Taxonomy" id="2607765"/>
    <lineage>
        <taxon>Bacteria</taxon>
        <taxon>Bacillati</taxon>
        <taxon>Cyanobacteriota</taxon>
        <taxon>Cyanophyceae</taxon>
        <taxon>Coleofasciculales</taxon>
        <taxon>Coleofasciculaceae</taxon>
        <taxon>Symploca</taxon>
    </lineage>
</organism>
<dbReference type="InterPro" id="IPR027417">
    <property type="entry name" value="P-loop_NTPase"/>
</dbReference>
<evidence type="ECO:0000313" key="1">
    <source>
        <dbReference type="EMBL" id="NER30316.1"/>
    </source>
</evidence>
<accession>A0A6B3N9N8</accession>
<dbReference type="SUPFAM" id="SSF52540">
    <property type="entry name" value="P-loop containing nucleoside triphosphate hydrolases"/>
    <property type="match status" value="1"/>
</dbReference>
<comment type="caution">
    <text evidence="1">The sequence shown here is derived from an EMBL/GenBank/DDBJ whole genome shotgun (WGS) entry which is preliminary data.</text>
</comment>